<dbReference type="OrthoDB" id="2140079at2759"/>
<dbReference type="EMBL" id="MTYJ01000013">
    <property type="protein sequence ID" value="OQV23153.1"/>
    <property type="molecule type" value="Genomic_DNA"/>
</dbReference>
<gene>
    <name evidence="3" type="ORF">BV898_02887</name>
</gene>
<keyword evidence="2" id="KW-0472">Membrane</keyword>
<keyword evidence="2" id="KW-0812">Transmembrane</keyword>
<dbReference type="GO" id="GO:0005657">
    <property type="term" value="C:replication fork"/>
    <property type="evidence" value="ECO:0007669"/>
    <property type="project" value="TreeGrafter"/>
</dbReference>
<dbReference type="Proteomes" id="UP000192578">
    <property type="component" value="Unassembled WGS sequence"/>
</dbReference>
<dbReference type="AlphaFoldDB" id="A0A1W0X6N2"/>
<dbReference type="GO" id="GO:0061709">
    <property type="term" value="P:reticulophagy"/>
    <property type="evidence" value="ECO:0007669"/>
    <property type="project" value="TreeGrafter"/>
</dbReference>
<evidence type="ECO:0000313" key="4">
    <source>
        <dbReference type="Proteomes" id="UP000192578"/>
    </source>
</evidence>
<name>A0A1W0X6N2_HYPEX</name>
<dbReference type="PANTHER" id="PTHR15949:SF3">
    <property type="entry name" value="TESTIS-EXPRESSED PROTEIN 264"/>
    <property type="match status" value="1"/>
</dbReference>
<accession>A0A1W0X6N2</accession>
<proteinExistence type="predicted"/>
<reference evidence="4" key="1">
    <citation type="submission" date="2017-01" db="EMBL/GenBank/DDBJ databases">
        <title>Comparative genomics of anhydrobiosis in the tardigrade Hypsibius dujardini.</title>
        <authorList>
            <person name="Yoshida Y."/>
            <person name="Koutsovoulos G."/>
            <person name="Laetsch D."/>
            <person name="Stevens L."/>
            <person name="Kumar S."/>
            <person name="Horikawa D."/>
            <person name="Ishino K."/>
            <person name="Komine S."/>
            <person name="Tomita M."/>
            <person name="Blaxter M."/>
            <person name="Arakawa K."/>
        </authorList>
    </citation>
    <scope>NUCLEOTIDE SEQUENCE [LARGE SCALE GENOMIC DNA]</scope>
    <source>
        <strain evidence="4">Z151</strain>
    </source>
</reference>
<evidence type="ECO:0000313" key="3">
    <source>
        <dbReference type="EMBL" id="OQV23153.1"/>
    </source>
</evidence>
<keyword evidence="2" id="KW-1133">Transmembrane helix</keyword>
<sequence length="330" mass="37491">MHITAIDDHNHINYTRRKQQKSGKSIRIKVFRYAISTTAQPQQRSSPRPKKSPVSRLLSLSCFPIPSSFPELETARYLHDNEMDASTIIAIGIIFMLLCIFGTLAGLLVYLGIFREILVNVGKPPLRKFRGFYKFARGDYKDSGSIFESINKLAPELRTFGVYYDDPSKTLPNHRRYIVGAIAEEDGVPCVEDQGRLKELEEALKSSGFKETDFPEVSAAVFADFPWRTGFSVYIAINRVYSALKAFIKEKSLEAGPFIELYDKPNELISFIAPLDKQDEFFVLECLETNDDEDFENLSPESGNDEEDDRNDGGEHSAREESAQEEEEEE</sequence>
<dbReference type="GO" id="GO:0005634">
    <property type="term" value="C:nucleus"/>
    <property type="evidence" value="ECO:0007669"/>
    <property type="project" value="TreeGrafter"/>
</dbReference>
<evidence type="ECO:0000256" key="1">
    <source>
        <dbReference type="SAM" id="MobiDB-lite"/>
    </source>
</evidence>
<dbReference type="InterPro" id="IPR011256">
    <property type="entry name" value="Reg_factor_effector_dom_sf"/>
</dbReference>
<comment type="caution">
    <text evidence="3">The sequence shown here is derived from an EMBL/GenBank/DDBJ whole genome shotgun (WGS) entry which is preliminary data.</text>
</comment>
<protein>
    <submittedName>
        <fullName evidence="3">Testis-expressed sequence 264 protein</fullName>
    </submittedName>
</protein>
<feature type="transmembrane region" description="Helical" evidence="2">
    <location>
        <begin position="88"/>
        <end position="113"/>
    </location>
</feature>
<dbReference type="GO" id="GO:0005789">
    <property type="term" value="C:endoplasmic reticulum membrane"/>
    <property type="evidence" value="ECO:0007669"/>
    <property type="project" value="TreeGrafter"/>
</dbReference>
<dbReference type="GO" id="GO:0106300">
    <property type="term" value="P:protein-DNA covalent cross-linking repair"/>
    <property type="evidence" value="ECO:0007669"/>
    <property type="project" value="TreeGrafter"/>
</dbReference>
<dbReference type="GO" id="GO:0000421">
    <property type="term" value="C:autophagosome membrane"/>
    <property type="evidence" value="ECO:0007669"/>
    <property type="project" value="TreeGrafter"/>
</dbReference>
<feature type="compositionally biased region" description="Basic and acidic residues" evidence="1">
    <location>
        <begin position="311"/>
        <end position="322"/>
    </location>
</feature>
<dbReference type="Gene3D" id="3.20.80.10">
    <property type="entry name" value="Regulatory factor, effector binding domain"/>
    <property type="match status" value="1"/>
</dbReference>
<dbReference type="PANTHER" id="PTHR15949">
    <property type="entry name" value="TESTIS-EXPRESSED PROTEIN 264"/>
    <property type="match status" value="1"/>
</dbReference>
<feature type="region of interest" description="Disordered" evidence="1">
    <location>
        <begin position="292"/>
        <end position="330"/>
    </location>
</feature>
<organism evidence="3 4">
    <name type="scientific">Hypsibius exemplaris</name>
    <name type="common">Freshwater tardigrade</name>
    <dbReference type="NCBI Taxonomy" id="2072580"/>
    <lineage>
        <taxon>Eukaryota</taxon>
        <taxon>Metazoa</taxon>
        <taxon>Ecdysozoa</taxon>
        <taxon>Tardigrada</taxon>
        <taxon>Eutardigrada</taxon>
        <taxon>Parachela</taxon>
        <taxon>Hypsibioidea</taxon>
        <taxon>Hypsibiidae</taxon>
        <taxon>Hypsibius</taxon>
    </lineage>
</organism>
<keyword evidence="4" id="KW-1185">Reference proteome</keyword>
<evidence type="ECO:0000256" key="2">
    <source>
        <dbReference type="SAM" id="Phobius"/>
    </source>
</evidence>